<protein>
    <recommendedName>
        <fullName evidence="1">DUF7918 domain-containing protein</fullName>
    </recommendedName>
</protein>
<dbReference type="Pfam" id="PF25534">
    <property type="entry name" value="DUF7918"/>
    <property type="match status" value="1"/>
</dbReference>
<evidence type="ECO:0000313" key="2">
    <source>
        <dbReference type="EMBL" id="KAH7220510.1"/>
    </source>
</evidence>
<feature type="domain" description="DUF7918" evidence="1">
    <location>
        <begin position="9"/>
        <end position="198"/>
    </location>
</feature>
<accession>A0A9P9FWA7</accession>
<dbReference type="Proteomes" id="UP000720189">
    <property type="component" value="Unassembled WGS sequence"/>
</dbReference>
<dbReference type="OrthoDB" id="3364132at2759"/>
<name>A0A9P9FWA7_FUSRE</name>
<organism evidence="2 3">
    <name type="scientific">Fusarium redolens</name>
    <dbReference type="NCBI Taxonomy" id="48865"/>
    <lineage>
        <taxon>Eukaryota</taxon>
        <taxon>Fungi</taxon>
        <taxon>Dikarya</taxon>
        <taxon>Ascomycota</taxon>
        <taxon>Pezizomycotina</taxon>
        <taxon>Sordariomycetes</taxon>
        <taxon>Hypocreomycetidae</taxon>
        <taxon>Hypocreales</taxon>
        <taxon>Nectriaceae</taxon>
        <taxon>Fusarium</taxon>
        <taxon>Fusarium redolens species complex</taxon>
    </lineage>
</organism>
<sequence>MAILPQIPGLCVSIRVADEPAEEYHPPHITPIRDPEIGDVVPTTHCFIESQTGKNFCIRYRFCPLFTFPDGSDAIMLTFFIDGIVCQHLVLIQEDLDRAQDYIQDMWFRSVEKGNGRSENYSLMFQEIAPVEEAKRATVVSDLKRVKDLGTIKVMISFGKTSEGPGRYDLSDERNNESLHVAQKALVLEGQEKTHGTRHVDIPSRESNS</sequence>
<dbReference type="RefSeq" id="XP_046042114.1">
    <property type="nucleotide sequence ID" value="XM_046190902.1"/>
</dbReference>
<evidence type="ECO:0000259" key="1">
    <source>
        <dbReference type="Pfam" id="PF25534"/>
    </source>
</evidence>
<gene>
    <name evidence="2" type="ORF">BKA55DRAFT_546291</name>
</gene>
<comment type="caution">
    <text evidence="2">The sequence shown here is derived from an EMBL/GenBank/DDBJ whole genome shotgun (WGS) entry which is preliminary data.</text>
</comment>
<dbReference type="PANTHER" id="PTHR36223:SF1">
    <property type="entry name" value="TRANSCRIPTION ELONGATION FACTOR EAF N-TERMINAL DOMAIN-CONTAINING PROTEIN"/>
    <property type="match status" value="1"/>
</dbReference>
<proteinExistence type="predicted"/>
<dbReference type="PANTHER" id="PTHR36223">
    <property type="entry name" value="BETA-LACTAMASE-TYPE TRANSPEPTIDASE FOLD DOMAIN CONTAINING PROTEIN"/>
    <property type="match status" value="1"/>
</dbReference>
<reference evidence="2" key="1">
    <citation type="journal article" date="2021" name="Nat. Commun.">
        <title>Genetic determinants of endophytism in the Arabidopsis root mycobiome.</title>
        <authorList>
            <person name="Mesny F."/>
            <person name="Miyauchi S."/>
            <person name="Thiergart T."/>
            <person name="Pickel B."/>
            <person name="Atanasova L."/>
            <person name="Karlsson M."/>
            <person name="Huettel B."/>
            <person name="Barry K.W."/>
            <person name="Haridas S."/>
            <person name="Chen C."/>
            <person name="Bauer D."/>
            <person name="Andreopoulos W."/>
            <person name="Pangilinan J."/>
            <person name="LaButti K."/>
            <person name="Riley R."/>
            <person name="Lipzen A."/>
            <person name="Clum A."/>
            <person name="Drula E."/>
            <person name="Henrissat B."/>
            <person name="Kohler A."/>
            <person name="Grigoriev I.V."/>
            <person name="Martin F.M."/>
            <person name="Hacquard S."/>
        </authorList>
    </citation>
    <scope>NUCLEOTIDE SEQUENCE</scope>
    <source>
        <strain evidence="2">MPI-CAGE-AT-0023</strain>
    </source>
</reference>
<dbReference type="InterPro" id="IPR057678">
    <property type="entry name" value="DUF7918"/>
</dbReference>
<dbReference type="AlphaFoldDB" id="A0A9P9FWA7"/>
<dbReference type="EMBL" id="JAGMUX010000028">
    <property type="protein sequence ID" value="KAH7220510.1"/>
    <property type="molecule type" value="Genomic_DNA"/>
</dbReference>
<keyword evidence="3" id="KW-1185">Reference proteome</keyword>
<dbReference type="GeneID" id="70220856"/>
<evidence type="ECO:0000313" key="3">
    <source>
        <dbReference type="Proteomes" id="UP000720189"/>
    </source>
</evidence>